<reference evidence="1 2" key="1">
    <citation type="journal article" date="2020" name="Microorganisms">
        <title>Osmotic Adaptation and Compatible Solute Biosynthesis of Phototrophic Bacteria as Revealed from Genome Analyses.</title>
        <authorList>
            <person name="Imhoff J.F."/>
            <person name="Rahn T."/>
            <person name="Kunzel S."/>
            <person name="Keller A."/>
            <person name="Neulinger S.C."/>
        </authorList>
    </citation>
    <scope>NUCLEOTIDE SEQUENCE [LARGE SCALE GENOMIC DNA]</scope>
    <source>
        <strain evidence="1 2">DSM 9895</strain>
    </source>
</reference>
<gene>
    <name evidence="1" type="ORF">CKO28_02755</name>
</gene>
<protein>
    <submittedName>
        <fullName evidence="1">Uncharacterized protein</fullName>
    </submittedName>
</protein>
<evidence type="ECO:0000313" key="2">
    <source>
        <dbReference type="Proteomes" id="UP001296873"/>
    </source>
</evidence>
<sequence length="66" mass="7140">MARRVPDAVMVGRHPLETAHQIRAAIEAFAYALVARLRHNAAIGVEQQHAGAVLGRDQAVIGVLFE</sequence>
<organism evidence="1 2">
    <name type="scientific">Rhodovibrio sodomensis</name>
    <dbReference type="NCBI Taxonomy" id="1088"/>
    <lineage>
        <taxon>Bacteria</taxon>
        <taxon>Pseudomonadati</taxon>
        <taxon>Pseudomonadota</taxon>
        <taxon>Alphaproteobacteria</taxon>
        <taxon>Rhodospirillales</taxon>
        <taxon>Rhodovibrionaceae</taxon>
        <taxon>Rhodovibrio</taxon>
    </lineage>
</organism>
<evidence type="ECO:0000313" key="1">
    <source>
        <dbReference type="EMBL" id="MBK1666963.1"/>
    </source>
</evidence>
<proteinExistence type="predicted"/>
<dbReference type="Proteomes" id="UP001296873">
    <property type="component" value="Unassembled WGS sequence"/>
</dbReference>
<dbReference type="EMBL" id="NRRL01000003">
    <property type="protein sequence ID" value="MBK1666963.1"/>
    <property type="molecule type" value="Genomic_DNA"/>
</dbReference>
<name>A0ABS1DBL9_9PROT</name>
<keyword evidence="2" id="KW-1185">Reference proteome</keyword>
<accession>A0ABS1DBL9</accession>
<comment type="caution">
    <text evidence="1">The sequence shown here is derived from an EMBL/GenBank/DDBJ whole genome shotgun (WGS) entry which is preliminary data.</text>
</comment>